<dbReference type="InterPro" id="IPR029069">
    <property type="entry name" value="HotDog_dom_sf"/>
</dbReference>
<feature type="domain" description="Thioesterase" evidence="1">
    <location>
        <begin position="45"/>
        <end position="120"/>
    </location>
</feature>
<dbReference type="GO" id="GO:0061522">
    <property type="term" value="F:1,4-dihydroxy-2-naphthoyl-CoA thioesterase activity"/>
    <property type="evidence" value="ECO:0007669"/>
    <property type="project" value="TreeGrafter"/>
</dbReference>
<reference evidence="2" key="1">
    <citation type="submission" date="2020-05" db="EMBL/GenBank/DDBJ databases">
        <title>Sulfur intermediates as new biogeochemical hubs in an aquatic model microbial ecosystem.</title>
        <authorList>
            <person name="Vigneron A."/>
        </authorList>
    </citation>
    <scope>NUCLEOTIDE SEQUENCE</scope>
    <source>
        <strain evidence="2">Bin.250</strain>
    </source>
</reference>
<evidence type="ECO:0000313" key="3">
    <source>
        <dbReference type="Proteomes" id="UP000754644"/>
    </source>
</evidence>
<dbReference type="CDD" id="cd03443">
    <property type="entry name" value="PaaI_thioesterase"/>
    <property type="match status" value="1"/>
</dbReference>
<dbReference type="PANTHER" id="PTHR43240">
    <property type="entry name" value="1,4-DIHYDROXY-2-NAPHTHOYL-COA THIOESTERASE 1"/>
    <property type="match status" value="1"/>
</dbReference>
<dbReference type="AlphaFoldDB" id="A0A972VY56"/>
<sequence>MVKDELEHLPPHGEAIGMSLVSVVGRVCTVKVPYAEHLVGDPDTGIIHGGVITATLDNASGWAVRCHEDWGTEMGMATLDLRIDYMRPAEPFKDLMVQAECYKLAKNIAFVRAVAYQDDIDDQVATSVAAFMLGTPNTPRADS</sequence>
<proteinExistence type="predicted"/>
<organism evidence="2 3">
    <name type="scientific">SAR86 cluster bacterium</name>
    <dbReference type="NCBI Taxonomy" id="2030880"/>
    <lineage>
        <taxon>Bacteria</taxon>
        <taxon>Pseudomonadati</taxon>
        <taxon>Pseudomonadota</taxon>
        <taxon>Gammaproteobacteria</taxon>
        <taxon>SAR86 cluster</taxon>
    </lineage>
</organism>
<gene>
    <name evidence="2" type="ORF">HQ497_13850</name>
</gene>
<protein>
    <submittedName>
        <fullName evidence="2">PaaI family thioesterase</fullName>
    </submittedName>
</protein>
<dbReference type="Gene3D" id="3.10.129.10">
    <property type="entry name" value="Hotdog Thioesterase"/>
    <property type="match status" value="1"/>
</dbReference>
<accession>A0A972VY56</accession>
<dbReference type="Proteomes" id="UP000754644">
    <property type="component" value="Unassembled WGS sequence"/>
</dbReference>
<dbReference type="GO" id="GO:0005829">
    <property type="term" value="C:cytosol"/>
    <property type="evidence" value="ECO:0007669"/>
    <property type="project" value="TreeGrafter"/>
</dbReference>
<dbReference type="InterPro" id="IPR006683">
    <property type="entry name" value="Thioestr_dom"/>
</dbReference>
<comment type="caution">
    <text evidence="2">The sequence shown here is derived from an EMBL/GenBank/DDBJ whole genome shotgun (WGS) entry which is preliminary data.</text>
</comment>
<dbReference type="PANTHER" id="PTHR43240:SF7">
    <property type="entry name" value="BLR7284 PROTEIN"/>
    <property type="match status" value="1"/>
</dbReference>
<dbReference type="EMBL" id="JABMOJ010000519">
    <property type="protein sequence ID" value="NQV66440.1"/>
    <property type="molecule type" value="Genomic_DNA"/>
</dbReference>
<evidence type="ECO:0000259" key="1">
    <source>
        <dbReference type="Pfam" id="PF03061"/>
    </source>
</evidence>
<name>A0A972VY56_9GAMM</name>
<dbReference type="Pfam" id="PF03061">
    <property type="entry name" value="4HBT"/>
    <property type="match status" value="1"/>
</dbReference>
<dbReference type="SUPFAM" id="SSF54637">
    <property type="entry name" value="Thioesterase/thiol ester dehydrase-isomerase"/>
    <property type="match status" value="1"/>
</dbReference>
<evidence type="ECO:0000313" key="2">
    <source>
        <dbReference type="EMBL" id="NQV66440.1"/>
    </source>
</evidence>